<evidence type="ECO:0000313" key="1">
    <source>
        <dbReference type="EMBL" id="GBP40657.1"/>
    </source>
</evidence>
<organism evidence="1 2">
    <name type="scientific">Eumeta variegata</name>
    <name type="common">Bagworm moth</name>
    <name type="synonym">Eumeta japonica</name>
    <dbReference type="NCBI Taxonomy" id="151549"/>
    <lineage>
        <taxon>Eukaryota</taxon>
        <taxon>Metazoa</taxon>
        <taxon>Ecdysozoa</taxon>
        <taxon>Arthropoda</taxon>
        <taxon>Hexapoda</taxon>
        <taxon>Insecta</taxon>
        <taxon>Pterygota</taxon>
        <taxon>Neoptera</taxon>
        <taxon>Endopterygota</taxon>
        <taxon>Lepidoptera</taxon>
        <taxon>Glossata</taxon>
        <taxon>Ditrysia</taxon>
        <taxon>Tineoidea</taxon>
        <taxon>Psychidae</taxon>
        <taxon>Oiketicinae</taxon>
        <taxon>Eumeta</taxon>
    </lineage>
</organism>
<proteinExistence type="predicted"/>
<name>A0A4C1VQM8_EUMVA</name>
<sequence length="183" mass="20578">MYTRYNSKMFEIPLHTFRVLDFYNSRPPREISTTIYSEPPATKDEGALGDHLHQDVIPRMGGCFTLRTDTAFEGKVNKTEIGPKEREIIKDHPALPRGAITLIRVFIRVAFPFGNLTSSEPPGALGGDPSRPHFPFYGPRSHVYRYGVGDRPVAVLPYDSLTLLRATRGDFVANRIAAYPLIM</sequence>
<reference evidence="1 2" key="1">
    <citation type="journal article" date="2019" name="Commun. Biol.">
        <title>The bagworm genome reveals a unique fibroin gene that provides high tensile strength.</title>
        <authorList>
            <person name="Kono N."/>
            <person name="Nakamura H."/>
            <person name="Ohtoshi R."/>
            <person name="Tomita M."/>
            <person name="Numata K."/>
            <person name="Arakawa K."/>
        </authorList>
    </citation>
    <scope>NUCLEOTIDE SEQUENCE [LARGE SCALE GENOMIC DNA]</scope>
</reference>
<gene>
    <name evidence="1" type="ORF">EVAR_32700_1</name>
</gene>
<dbReference type="EMBL" id="BGZK01000385">
    <property type="protein sequence ID" value="GBP40657.1"/>
    <property type="molecule type" value="Genomic_DNA"/>
</dbReference>
<dbReference type="Proteomes" id="UP000299102">
    <property type="component" value="Unassembled WGS sequence"/>
</dbReference>
<keyword evidence="2" id="KW-1185">Reference proteome</keyword>
<protein>
    <submittedName>
        <fullName evidence="1">Uncharacterized protein</fullName>
    </submittedName>
</protein>
<comment type="caution">
    <text evidence="1">The sequence shown here is derived from an EMBL/GenBank/DDBJ whole genome shotgun (WGS) entry which is preliminary data.</text>
</comment>
<accession>A0A4C1VQM8</accession>
<evidence type="ECO:0000313" key="2">
    <source>
        <dbReference type="Proteomes" id="UP000299102"/>
    </source>
</evidence>
<dbReference type="AlphaFoldDB" id="A0A4C1VQM8"/>